<dbReference type="EMBL" id="CP003806">
    <property type="protein sequence ID" value="AGF49350.1"/>
    <property type="molecule type" value="Genomic_DNA"/>
</dbReference>
<name>M1MC14_9PROT</name>
<dbReference type="Pfam" id="PF06835">
    <property type="entry name" value="LptC"/>
    <property type="match status" value="1"/>
</dbReference>
<dbReference type="Proteomes" id="UP000011658">
    <property type="component" value="Chromosome"/>
</dbReference>
<evidence type="ECO:0000313" key="1">
    <source>
        <dbReference type="EMBL" id="AGF49350.1"/>
    </source>
</evidence>
<organism evidence="1 2">
    <name type="scientific">Candidatus Kinetoplastidibacterium galati TCC219</name>
    <dbReference type="NCBI Taxonomy" id="1208921"/>
    <lineage>
        <taxon>Bacteria</taxon>
        <taxon>Pseudomonadati</taxon>
        <taxon>Pseudomonadota</taxon>
        <taxon>Betaproteobacteria</taxon>
        <taxon>Candidatus Kinetoplastidibacterium</taxon>
    </lineage>
</organism>
<sequence>MLSVFILLANLNWNILCSNYQVEQADSETIEYYGNNFFVIEIDENDETVKIINGESAYKTIDNETVKIKNPNIIFNKK</sequence>
<dbReference type="AlphaFoldDB" id="M1MC14"/>
<dbReference type="InterPro" id="IPR010664">
    <property type="entry name" value="LipoPS_assembly_LptC-rel"/>
</dbReference>
<dbReference type="PATRIC" id="fig|1208921.3.peg.641"/>
<dbReference type="HOGENOM" id="CLU_2615427_0_0_4"/>
<dbReference type="STRING" id="1208921.ST1E_0090"/>
<dbReference type="RefSeq" id="WP_015389834.1">
    <property type="nucleotide sequence ID" value="NC_020284.1"/>
</dbReference>
<evidence type="ECO:0000313" key="2">
    <source>
        <dbReference type="Proteomes" id="UP000011658"/>
    </source>
</evidence>
<dbReference type="KEGG" id="kga:ST1E_0090"/>
<protein>
    <submittedName>
        <fullName evidence="1">Uncharacterized protein</fullName>
    </submittedName>
</protein>
<proteinExistence type="predicted"/>
<accession>M1MC14</accession>
<reference evidence="1 2" key="1">
    <citation type="journal article" date="2013" name="Genome Biol. Evol.">
        <title>Genome evolution and phylogenomic analysis of candidatus kinetoplastibacterium, the betaproteobacterial endosymbionts of strigomonas and angomonas.</title>
        <authorList>
            <person name="Alves J.M."/>
            <person name="Serrano M.G."/>
            <person name="Maia da Silva F."/>
            <person name="Voegtly L.J."/>
            <person name="Matveyev A.V."/>
            <person name="Teixeira M.M."/>
            <person name="Camargo E.P."/>
            <person name="Buck G.A."/>
        </authorList>
    </citation>
    <scope>NUCLEOTIDE SEQUENCE [LARGE SCALE GENOMIC DNA]</scope>
    <source>
        <strain evidence="1 2">TCC219</strain>
    </source>
</reference>
<gene>
    <name evidence="1" type="ORF">ST1E_0090</name>
</gene>
<keyword evidence="2" id="KW-1185">Reference proteome</keyword>